<sequence>MSRVYHYEITGGGRVDYRYNKEYRVSGSGDVHQIVQIVLVSLGSH</sequence>
<evidence type="ECO:0000313" key="1">
    <source>
        <dbReference type="EMBL" id="MBK9297579.1"/>
    </source>
</evidence>
<name>A0A936NDD3_9ACTN</name>
<proteinExistence type="predicted"/>
<comment type="caution">
    <text evidence="1">The sequence shown here is derived from an EMBL/GenBank/DDBJ whole genome shotgun (WGS) entry which is preliminary data.</text>
</comment>
<reference evidence="1 2" key="1">
    <citation type="submission" date="2020-10" db="EMBL/GenBank/DDBJ databases">
        <title>Connecting structure to function with the recovery of over 1000 high-quality activated sludge metagenome-assembled genomes encoding full-length rRNA genes using long-read sequencing.</title>
        <authorList>
            <person name="Singleton C.M."/>
            <person name="Petriglieri F."/>
            <person name="Kristensen J.M."/>
            <person name="Kirkegaard R.H."/>
            <person name="Michaelsen T.Y."/>
            <person name="Andersen M.H."/>
            <person name="Karst S.M."/>
            <person name="Dueholm M.S."/>
            <person name="Nielsen P.H."/>
            <person name="Albertsen M."/>
        </authorList>
    </citation>
    <scope>NUCLEOTIDE SEQUENCE [LARGE SCALE GENOMIC DNA]</scope>
    <source>
        <strain evidence="1">Lyne_18-Q3-R50-59_MAXAC.006</strain>
    </source>
</reference>
<organism evidence="1 2">
    <name type="scientific">Candidatus Neomicrothrix subdominans</name>
    <dbReference type="NCBI Taxonomy" id="2954438"/>
    <lineage>
        <taxon>Bacteria</taxon>
        <taxon>Bacillati</taxon>
        <taxon>Actinomycetota</taxon>
        <taxon>Acidimicrobiia</taxon>
        <taxon>Acidimicrobiales</taxon>
        <taxon>Microthrixaceae</taxon>
        <taxon>Candidatus Neomicrothrix</taxon>
    </lineage>
</organism>
<evidence type="ECO:0000313" key="2">
    <source>
        <dbReference type="Proteomes" id="UP000727993"/>
    </source>
</evidence>
<dbReference type="AlphaFoldDB" id="A0A936NDD3"/>
<gene>
    <name evidence="1" type="ORF">IPN02_12255</name>
</gene>
<dbReference type="EMBL" id="JADJZA010000007">
    <property type="protein sequence ID" value="MBK9297579.1"/>
    <property type="molecule type" value="Genomic_DNA"/>
</dbReference>
<accession>A0A936NDD3</accession>
<protein>
    <submittedName>
        <fullName evidence="1">Uncharacterized protein</fullName>
    </submittedName>
</protein>
<dbReference type="Proteomes" id="UP000727993">
    <property type="component" value="Unassembled WGS sequence"/>
</dbReference>